<name>A0A974NK10_PERPY</name>
<dbReference type="Pfam" id="PF08868">
    <property type="entry name" value="YugN"/>
    <property type="match status" value="1"/>
</dbReference>
<dbReference type="Gene3D" id="3.30.310.100">
    <property type="entry name" value="YugN-like"/>
    <property type="match status" value="1"/>
</dbReference>
<dbReference type="AlphaFoldDB" id="A0A974NK10"/>
<dbReference type="EMBL" id="CP068053">
    <property type="protein sequence ID" value="QQS99360.1"/>
    <property type="molecule type" value="Genomic_DNA"/>
</dbReference>
<dbReference type="InterPro" id="IPR036491">
    <property type="entry name" value="YugN-like_sf"/>
</dbReference>
<protein>
    <submittedName>
        <fullName evidence="1">YugN-like family protein</fullName>
    </submittedName>
</protein>
<dbReference type="SUPFAM" id="SSF160755">
    <property type="entry name" value="YugN-like"/>
    <property type="match status" value="1"/>
</dbReference>
<organism evidence="1 2">
    <name type="scientific">Peribacillus psychrosaccharolyticus</name>
    <name type="common">Bacillus psychrosaccharolyticus</name>
    <dbReference type="NCBI Taxonomy" id="1407"/>
    <lineage>
        <taxon>Bacteria</taxon>
        <taxon>Bacillati</taxon>
        <taxon>Bacillota</taxon>
        <taxon>Bacilli</taxon>
        <taxon>Bacillales</taxon>
        <taxon>Bacillaceae</taxon>
        <taxon>Peribacillus</taxon>
    </lineage>
</organism>
<dbReference type="Proteomes" id="UP000595254">
    <property type="component" value="Chromosome"/>
</dbReference>
<accession>A0A974NK10</accession>
<sequence length="133" mass="14967">MIELSSSLSGMTFSLFELERKLKPLGYSIGGNWDYEHGSFDYKMDDKEGYLFLRLPFKAVNSELDSAGAVVELQQPFLLSHVYQDSVDPEGNIGNVTAAFNQFAEPKDKDGEFPEDYISLGQAHLHEVEKLLL</sequence>
<evidence type="ECO:0000313" key="2">
    <source>
        <dbReference type="Proteomes" id="UP000595254"/>
    </source>
</evidence>
<reference evidence="1 2" key="1">
    <citation type="submission" date="2021-01" db="EMBL/GenBank/DDBJ databases">
        <title>FDA dAtabase for Regulatory Grade micrObial Sequences (FDA-ARGOS): Supporting development and validation of Infectious Disease Dx tests.</title>
        <authorList>
            <person name="Nelson B."/>
            <person name="Plummer A."/>
            <person name="Tallon L."/>
            <person name="Sadzewicz L."/>
            <person name="Zhao X."/>
            <person name="Boylan J."/>
            <person name="Ott S."/>
            <person name="Bowen H."/>
            <person name="Vavikolanu K."/>
            <person name="Mehta A."/>
            <person name="Aluvathingal J."/>
            <person name="Nadendla S."/>
            <person name="Myers T."/>
            <person name="Yan Y."/>
            <person name="Sichtig H."/>
        </authorList>
    </citation>
    <scope>NUCLEOTIDE SEQUENCE [LARGE SCALE GENOMIC DNA]</scope>
    <source>
        <strain evidence="1 2">FDAARGOS_1161</strain>
    </source>
</reference>
<dbReference type="InterPro" id="IPR014967">
    <property type="entry name" value="Uncharacterised_YugN-like"/>
</dbReference>
<evidence type="ECO:0000313" key="1">
    <source>
        <dbReference type="EMBL" id="QQS99360.1"/>
    </source>
</evidence>
<proteinExistence type="predicted"/>
<keyword evidence="2" id="KW-1185">Reference proteome</keyword>
<gene>
    <name evidence="1" type="ORF">I6J18_17240</name>
</gene>
<dbReference type="RefSeq" id="WP_040374863.1">
    <property type="nucleotide sequence ID" value="NZ_CP068053.1"/>
</dbReference>
<dbReference type="KEGG" id="ppsr:I6J18_17240"/>